<dbReference type="SUPFAM" id="SSF54211">
    <property type="entry name" value="Ribosomal protein S5 domain 2-like"/>
    <property type="match status" value="1"/>
</dbReference>
<dbReference type="SUPFAM" id="SSF52540">
    <property type="entry name" value="P-loop containing nucleoside triphosphate hydrolases"/>
    <property type="match status" value="1"/>
</dbReference>
<dbReference type="InterPro" id="IPR027543">
    <property type="entry name" value="Lon_bac"/>
</dbReference>
<dbReference type="Proteomes" id="UP000188273">
    <property type="component" value="Chromosome"/>
</dbReference>
<evidence type="ECO:0000256" key="2">
    <source>
        <dbReference type="ARBA" id="ARBA00022490"/>
    </source>
</evidence>
<dbReference type="EMBL" id="CP019633">
    <property type="protein sequence ID" value="AQQ08852.1"/>
    <property type="molecule type" value="Genomic_DNA"/>
</dbReference>
<dbReference type="GO" id="GO:0004252">
    <property type="term" value="F:serine-type endopeptidase activity"/>
    <property type="evidence" value="ECO:0007669"/>
    <property type="project" value="UniProtKB-UniRule"/>
</dbReference>
<comment type="function">
    <text evidence="9">ATP-dependent serine protease that mediates the selective degradation of mutant and abnormal proteins as well as certain short-lived regulatory proteins. Required for cellular homeostasis and for survival from DNA damage and developmental changes induced by stress. Degrades polypeptides processively to yield small peptide fragments that are 5 to 10 amino acids long. Binds to DNA in a double-stranded, site-specific manner.</text>
</comment>
<gene>
    <name evidence="16" type="primary">lon2</name>
    <name evidence="9" type="synonym">lon</name>
    <name evidence="16" type="ORF">L21SP3_00644</name>
</gene>
<dbReference type="Gene3D" id="1.20.58.1480">
    <property type="match status" value="1"/>
</dbReference>
<dbReference type="Gene3D" id="3.30.230.10">
    <property type="match status" value="1"/>
</dbReference>
<dbReference type="SMART" id="SM00464">
    <property type="entry name" value="LON"/>
    <property type="match status" value="1"/>
</dbReference>
<accession>A0A1Q2HN33</accession>
<dbReference type="GO" id="GO:0005737">
    <property type="term" value="C:cytoplasm"/>
    <property type="evidence" value="ECO:0007669"/>
    <property type="project" value="UniProtKB-SubCell"/>
</dbReference>
<evidence type="ECO:0000256" key="6">
    <source>
        <dbReference type="ARBA" id="ARBA00022825"/>
    </source>
</evidence>
<dbReference type="InterPro" id="IPR027065">
    <property type="entry name" value="Lon_Prtase"/>
</dbReference>
<evidence type="ECO:0000259" key="15">
    <source>
        <dbReference type="PROSITE" id="PS51787"/>
    </source>
</evidence>
<dbReference type="Gene3D" id="1.20.5.5270">
    <property type="match status" value="1"/>
</dbReference>
<feature type="domain" description="Lon N-terminal" evidence="15">
    <location>
        <begin position="38"/>
        <end position="232"/>
    </location>
</feature>
<feature type="active site" evidence="9 11">
    <location>
        <position position="750"/>
    </location>
</feature>
<keyword evidence="2 9" id="KW-0963">Cytoplasm</keyword>
<reference evidence="17" key="1">
    <citation type="submission" date="2017-02" db="EMBL/GenBank/DDBJ databases">
        <title>Comparative genomics and description of representatives of a novel lineage of planctomycetes thriving in anoxic sediments.</title>
        <authorList>
            <person name="Spring S."/>
            <person name="Bunk B."/>
            <person name="Sproer C."/>
            <person name="Klenk H.-P."/>
        </authorList>
    </citation>
    <scope>NUCLEOTIDE SEQUENCE [LARGE SCALE GENOMIC DNA]</scope>
    <source>
        <strain evidence="17">L21-RPul-D3</strain>
    </source>
</reference>
<comment type="subcellular location">
    <subcellularLocation>
        <location evidence="1 9 10">Cytoplasm</location>
    </subcellularLocation>
</comment>
<evidence type="ECO:0000313" key="17">
    <source>
        <dbReference type="Proteomes" id="UP000188273"/>
    </source>
</evidence>
<evidence type="ECO:0000256" key="3">
    <source>
        <dbReference type="ARBA" id="ARBA00022670"/>
    </source>
</evidence>
<dbReference type="EC" id="3.4.21.53" evidence="9 10"/>
<keyword evidence="7 9" id="KW-0067">ATP-binding</keyword>
<dbReference type="InterPro" id="IPR004815">
    <property type="entry name" value="Lon_bac/euk-typ"/>
</dbReference>
<dbReference type="Gene3D" id="3.40.50.300">
    <property type="entry name" value="P-loop containing nucleotide triphosphate hydrolases"/>
    <property type="match status" value="1"/>
</dbReference>
<dbReference type="Gene3D" id="1.10.8.60">
    <property type="match status" value="1"/>
</dbReference>
<dbReference type="GO" id="GO:0004176">
    <property type="term" value="F:ATP-dependent peptidase activity"/>
    <property type="evidence" value="ECO:0007669"/>
    <property type="project" value="UniProtKB-UniRule"/>
</dbReference>
<evidence type="ECO:0000256" key="9">
    <source>
        <dbReference type="HAMAP-Rule" id="MF_01973"/>
    </source>
</evidence>
<dbReference type="InterPro" id="IPR020568">
    <property type="entry name" value="Ribosomal_Su5_D2-typ_SF"/>
</dbReference>
<dbReference type="GO" id="GO:0034605">
    <property type="term" value="P:cellular response to heat"/>
    <property type="evidence" value="ECO:0007669"/>
    <property type="project" value="UniProtKB-UniRule"/>
</dbReference>
<dbReference type="PRINTS" id="PR00830">
    <property type="entry name" value="ENDOLAPTASE"/>
</dbReference>
<comment type="catalytic activity">
    <reaction evidence="9 10 13">
        <text>Hydrolysis of proteins in presence of ATP.</text>
        <dbReference type="EC" id="3.4.21.53"/>
    </reaction>
</comment>
<dbReference type="CDD" id="cd19500">
    <property type="entry name" value="RecA-like_Lon"/>
    <property type="match status" value="1"/>
</dbReference>
<dbReference type="InterPro" id="IPR014721">
    <property type="entry name" value="Ribsml_uS5_D2-typ_fold_subgr"/>
</dbReference>
<dbReference type="InterPro" id="IPR046336">
    <property type="entry name" value="Lon_prtase_N_sf"/>
</dbReference>
<evidence type="ECO:0000256" key="11">
    <source>
        <dbReference type="PIRSR" id="PIRSR001174-1"/>
    </source>
</evidence>
<dbReference type="Pfam" id="PF00004">
    <property type="entry name" value="AAA"/>
    <property type="match status" value="1"/>
</dbReference>
<evidence type="ECO:0000256" key="5">
    <source>
        <dbReference type="ARBA" id="ARBA00022801"/>
    </source>
</evidence>
<evidence type="ECO:0000256" key="10">
    <source>
        <dbReference type="PIRNR" id="PIRNR001174"/>
    </source>
</evidence>
<dbReference type="GO" id="GO:0006515">
    <property type="term" value="P:protein quality control for misfolded or incompletely synthesized proteins"/>
    <property type="evidence" value="ECO:0007669"/>
    <property type="project" value="UniProtKB-UniRule"/>
</dbReference>
<dbReference type="FunFam" id="3.40.50.300:FF:000382">
    <property type="entry name" value="Lon protease homolog 2, peroxisomal"/>
    <property type="match status" value="1"/>
</dbReference>
<keyword evidence="8 9" id="KW-0346">Stress response</keyword>
<evidence type="ECO:0000256" key="1">
    <source>
        <dbReference type="ARBA" id="ARBA00004496"/>
    </source>
</evidence>
<comment type="subunit">
    <text evidence="9 10">Homohexamer. Organized in a ring with a central cavity.</text>
</comment>
<dbReference type="NCBIfam" id="TIGR00763">
    <property type="entry name" value="lon"/>
    <property type="match status" value="1"/>
</dbReference>
<dbReference type="GO" id="GO:0005524">
    <property type="term" value="F:ATP binding"/>
    <property type="evidence" value="ECO:0007669"/>
    <property type="project" value="UniProtKB-UniRule"/>
</dbReference>
<evidence type="ECO:0000259" key="14">
    <source>
        <dbReference type="PROSITE" id="PS51786"/>
    </source>
</evidence>
<dbReference type="PANTHER" id="PTHR10046">
    <property type="entry name" value="ATP DEPENDENT LON PROTEASE FAMILY MEMBER"/>
    <property type="match status" value="1"/>
</dbReference>
<protein>
    <recommendedName>
        <fullName evidence="9 10">Lon protease</fullName>
        <ecNumber evidence="9 10">3.4.21.53</ecNumber>
    </recommendedName>
    <alternativeName>
        <fullName evidence="9">ATP-dependent protease La</fullName>
    </alternativeName>
</protein>
<dbReference type="SMART" id="SM00382">
    <property type="entry name" value="AAA"/>
    <property type="match status" value="1"/>
</dbReference>
<organism evidence="16 17">
    <name type="scientific">Sedimentisphaera cyanobacteriorum</name>
    <dbReference type="NCBI Taxonomy" id="1940790"/>
    <lineage>
        <taxon>Bacteria</taxon>
        <taxon>Pseudomonadati</taxon>
        <taxon>Planctomycetota</taxon>
        <taxon>Phycisphaerae</taxon>
        <taxon>Sedimentisphaerales</taxon>
        <taxon>Sedimentisphaeraceae</taxon>
        <taxon>Sedimentisphaera</taxon>
    </lineage>
</organism>
<evidence type="ECO:0000256" key="7">
    <source>
        <dbReference type="ARBA" id="ARBA00022840"/>
    </source>
</evidence>
<evidence type="ECO:0000256" key="4">
    <source>
        <dbReference type="ARBA" id="ARBA00022741"/>
    </source>
</evidence>
<feature type="domain" description="Lon proteolytic" evidence="14">
    <location>
        <begin position="620"/>
        <end position="801"/>
    </location>
</feature>
<dbReference type="InterPro" id="IPR003593">
    <property type="entry name" value="AAA+_ATPase"/>
</dbReference>
<evidence type="ECO:0000256" key="13">
    <source>
        <dbReference type="PROSITE-ProRule" id="PRU01122"/>
    </source>
</evidence>
<dbReference type="SUPFAM" id="SSF88697">
    <property type="entry name" value="PUA domain-like"/>
    <property type="match status" value="1"/>
</dbReference>
<proteinExistence type="evidence at transcript level"/>
<dbReference type="RefSeq" id="WP_227806801.1">
    <property type="nucleotide sequence ID" value="NZ_CP019633.1"/>
</dbReference>
<dbReference type="KEGG" id="pbu:L21SP3_00644"/>
<feature type="active site" evidence="9 11">
    <location>
        <position position="707"/>
    </location>
</feature>
<dbReference type="GO" id="GO:0016887">
    <property type="term" value="F:ATP hydrolysis activity"/>
    <property type="evidence" value="ECO:0007669"/>
    <property type="project" value="UniProtKB-UniRule"/>
</dbReference>
<dbReference type="STRING" id="1940790.L21SP3_00644"/>
<keyword evidence="3 9" id="KW-0645">Protease</keyword>
<evidence type="ECO:0000256" key="12">
    <source>
        <dbReference type="PIRSR" id="PIRSR001174-2"/>
    </source>
</evidence>
<dbReference type="AlphaFoldDB" id="A0A1Q2HN33"/>
<dbReference type="Gene3D" id="2.30.130.40">
    <property type="entry name" value="LON domain-like"/>
    <property type="match status" value="1"/>
</dbReference>
<dbReference type="GO" id="GO:0043565">
    <property type="term" value="F:sequence-specific DNA binding"/>
    <property type="evidence" value="ECO:0007669"/>
    <property type="project" value="UniProtKB-UniRule"/>
</dbReference>
<dbReference type="InterPro" id="IPR003959">
    <property type="entry name" value="ATPase_AAA_core"/>
</dbReference>
<dbReference type="Pfam" id="PF22667">
    <property type="entry name" value="Lon_lid"/>
    <property type="match status" value="1"/>
</dbReference>
<name>A0A1Q2HN33_9BACT</name>
<evidence type="ECO:0000256" key="8">
    <source>
        <dbReference type="ARBA" id="ARBA00023016"/>
    </source>
</evidence>
<dbReference type="Pfam" id="PF05362">
    <property type="entry name" value="Lon_C"/>
    <property type="match status" value="1"/>
</dbReference>
<dbReference type="InterPro" id="IPR008269">
    <property type="entry name" value="Lon_proteolytic"/>
</dbReference>
<keyword evidence="4 9" id="KW-0547">Nucleotide-binding</keyword>
<comment type="similarity">
    <text evidence="9 10 13">Belongs to the peptidase S16 family.</text>
</comment>
<evidence type="ECO:0000313" key="16">
    <source>
        <dbReference type="EMBL" id="AQQ08852.1"/>
    </source>
</evidence>
<dbReference type="PIRSF" id="PIRSF001174">
    <property type="entry name" value="Lon_proteas"/>
    <property type="match status" value="1"/>
</dbReference>
<comment type="induction">
    <text evidence="9">By heat shock.</text>
</comment>
<keyword evidence="5 9" id="KW-0378">Hydrolase</keyword>
<dbReference type="Pfam" id="PF02190">
    <property type="entry name" value="LON_substr_bdg"/>
    <property type="match status" value="1"/>
</dbReference>
<dbReference type="PROSITE" id="PS51787">
    <property type="entry name" value="LON_N"/>
    <property type="match status" value="1"/>
</dbReference>
<dbReference type="InterPro" id="IPR003111">
    <property type="entry name" value="Lon_prtase_N"/>
</dbReference>
<sequence>MKKNSFDLLEMDEIDEIISEENGRHSEPPEDQQLPEEMKLLPVRNAVSFPGTVVPLAIGRDRSLALLDELDSEEEIIGLITQKKSDVENPKAKDIYDIGTAASILKVIRSPGGGATTIIVHGLTRFRIDEVVQTDPFIKARVSRVESKGRLTKKLKAMMVNVKKMAIKVASLSPNAPEEASLVIENIDDPGSLADFVAATLNVSTKEKQEFLEEESFNKRLQKVSVSLANQLELLELSDKIHGEVRQAIDKTQREYFLQEQLKAIQSELGHDDKMQGDLSALTEKVKNTGIPEKVESEILKDVERLKSIPQASPEYSVIRNYVEWACDLPWKIQTEDAIDIDRAEQILERDHYGLKKVKKRILEFLSVRKLNPHGKSPILCLVGPPGVGKTSLGKSIANALNRKFIRISLGGMRDEAEIRGHRKTYIGAMPGRILQEIRKSGTNNPVFMLDELDKIGQDFRGDPASALLEVLDPEQNNTFTDYYLDQPFDLSNVMFIGTANYTDPIPDPLYDRMETIELPGYTQVEKLNIAKKYLVKRQVQENGLKQSQFSIRDEAINLLIEGYTSEAGVRSLERQIAALCRAAATKIARDEAKKLTFTKKKVGEVLGPVKYESEIRNRTGKPGVATGLAWTPYGGEILFIESLSVPGKGDLTITGQVGDVMEESAKAAYSYIKSIAPKNKIDNDTFKDYDYHIHVPAGAVPKDGPSAGVGMFASLFSLVLGKKIRADLAMTGEISLQGNVLPIGGLKEKVLAAKMAGIKTVVLPYRNKKDMPEVPEEAKKDVEFVFVKRVNELKKFIFAE</sequence>
<keyword evidence="6 9" id="KW-0720">Serine protease</keyword>
<dbReference type="HAMAP" id="MF_01973">
    <property type="entry name" value="lon_bact"/>
    <property type="match status" value="1"/>
</dbReference>
<dbReference type="InterPro" id="IPR027417">
    <property type="entry name" value="P-loop_NTPase"/>
</dbReference>
<keyword evidence="17" id="KW-1185">Reference proteome</keyword>
<feature type="binding site" evidence="9 12">
    <location>
        <begin position="384"/>
        <end position="391"/>
    </location>
    <ligand>
        <name>ATP</name>
        <dbReference type="ChEBI" id="CHEBI:30616"/>
    </ligand>
</feature>
<dbReference type="InterPro" id="IPR054594">
    <property type="entry name" value="Lon_lid"/>
</dbReference>
<dbReference type="PROSITE" id="PS51786">
    <property type="entry name" value="LON_PROTEOLYTIC"/>
    <property type="match status" value="1"/>
</dbReference>
<dbReference type="InterPro" id="IPR015947">
    <property type="entry name" value="PUA-like_sf"/>
</dbReference>